<dbReference type="RefSeq" id="WP_183554087.1">
    <property type="nucleotide sequence ID" value="NZ_JACHBX010000002.1"/>
</dbReference>
<comment type="subcellular location">
    <subcellularLocation>
        <location evidence="1">Cytoplasm</location>
    </subcellularLocation>
</comment>
<dbReference type="UniPathway" id="UPA00232"/>
<dbReference type="InterPro" id="IPR038989">
    <property type="entry name" value="UbiJ"/>
</dbReference>
<evidence type="ECO:0000259" key="3">
    <source>
        <dbReference type="Pfam" id="PF02036"/>
    </source>
</evidence>
<dbReference type="Proteomes" id="UP000540787">
    <property type="component" value="Unassembled WGS sequence"/>
</dbReference>
<dbReference type="PANTHER" id="PTHR38693:SF1">
    <property type="entry name" value="UBIQUINONE BIOSYNTHESIS ACCESSORY FACTOR UBIJ"/>
    <property type="match status" value="1"/>
</dbReference>
<reference evidence="4 5" key="1">
    <citation type="submission" date="2020-08" db="EMBL/GenBank/DDBJ databases">
        <title>The Agave Microbiome: Exploring the role of microbial communities in plant adaptations to desert environments.</title>
        <authorList>
            <person name="Partida-Martinez L.P."/>
        </authorList>
    </citation>
    <scope>NUCLEOTIDE SEQUENCE [LARGE SCALE GENOMIC DNA]</scope>
    <source>
        <strain evidence="4 5">AT3.2</strain>
    </source>
</reference>
<feature type="region of interest" description="Disordered" evidence="2">
    <location>
        <begin position="209"/>
        <end position="229"/>
    </location>
</feature>
<comment type="similarity">
    <text evidence="1">Belongs to the UbiJ family.</text>
</comment>
<comment type="pathway">
    <text evidence="1">Cofactor biosynthesis; ubiquinone biosynthesis.</text>
</comment>
<dbReference type="PANTHER" id="PTHR38693">
    <property type="entry name" value="UBIQUINONE BIOSYNTHESIS PROTEIN UBIJ"/>
    <property type="match status" value="1"/>
</dbReference>
<keyword evidence="1" id="KW-0963">Cytoplasm</keyword>
<dbReference type="GO" id="GO:0005737">
    <property type="term" value="C:cytoplasm"/>
    <property type="evidence" value="ECO:0007669"/>
    <property type="project" value="UniProtKB-SubCell"/>
</dbReference>
<comment type="caution">
    <text evidence="4">The sequence shown here is derived from an EMBL/GenBank/DDBJ whole genome shotgun (WGS) entry which is preliminary data.</text>
</comment>
<dbReference type="HAMAP" id="MF_02215">
    <property type="entry name" value="UbiJ"/>
    <property type="match status" value="1"/>
</dbReference>
<dbReference type="InterPro" id="IPR003033">
    <property type="entry name" value="SCP2_sterol-bd_dom"/>
</dbReference>
<keyword evidence="1" id="KW-0831">Ubiquinone biosynthesis</keyword>
<accession>A0A7W9WZX8</accession>
<evidence type="ECO:0000256" key="1">
    <source>
        <dbReference type="HAMAP-Rule" id="MF_02215"/>
    </source>
</evidence>
<evidence type="ECO:0000313" key="5">
    <source>
        <dbReference type="Proteomes" id="UP000540787"/>
    </source>
</evidence>
<keyword evidence="5" id="KW-1185">Reference proteome</keyword>
<evidence type="ECO:0000313" key="4">
    <source>
        <dbReference type="EMBL" id="MBB6133943.1"/>
    </source>
</evidence>
<organism evidence="4 5">
    <name type="scientific">Massilia aurea</name>
    <dbReference type="NCBI Taxonomy" id="373040"/>
    <lineage>
        <taxon>Bacteria</taxon>
        <taxon>Pseudomonadati</taxon>
        <taxon>Pseudomonadota</taxon>
        <taxon>Betaproteobacteria</taxon>
        <taxon>Burkholderiales</taxon>
        <taxon>Oxalobacteraceae</taxon>
        <taxon>Telluria group</taxon>
        <taxon>Massilia</taxon>
    </lineage>
</organism>
<gene>
    <name evidence="1" type="primary">ubiJ</name>
    <name evidence="4" type="ORF">HD842_002085</name>
</gene>
<feature type="compositionally biased region" description="Polar residues" evidence="2">
    <location>
        <begin position="213"/>
        <end position="229"/>
    </location>
</feature>
<keyword evidence="4" id="KW-0830">Ubiquinone</keyword>
<dbReference type="EMBL" id="JACHBX010000002">
    <property type="protein sequence ID" value="MBB6133943.1"/>
    <property type="molecule type" value="Genomic_DNA"/>
</dbReference>
<feature type="domain" description="SCP2" evidence="3">
    <location>
        <begin position="25"/>
        <end position="116"/>
    </location>
</feature>
<dbReference type="Pfam" id="PF02036">
    <property type="entry name" value="SCP2"/>
    <property type="match status" value="1"/>
</dbReference>
<sequence length="229" mass="24814">MFPNLPSLSTLSPQHALTVPAVAAINHLLAQEAWARAALARHVGKQACIDAGVAQLRVLVAPDGLFEASQDAAPANVTIRIKPADLPLIAQDRTRALSYVKIEGDAEFANVISQLANGLRWDAEYDLERVVGPVAAYRLHQGARRTVSGLGEAGRRLAENLAEFLADERPVLVRPVQRDAFAADVVRLRDDVERSAKRIARLEHALAQRSAAKPSSTFAVSADQNPDRR</sequence>
<dbReference type="AlphaFoldDB" id="A0A7W9WZX8"/>
<proteinExistence type="inferred from homology"/>
<protein>
    <recommendedName>
        <fullName evidence="1">Ubiquinone biosynthesis accessory factor UbiJ</fullName>
    </recommendedName>
</protein>
<comment type="function">
    <text evidence="1">Required for ubiquinone (coenzyme Q) biosynthesis. Binds hydrophobic ubiquinone biosynthetic intermediates via its SCP2 domain and is essential for the stability of the Ubi complex. May constitute a docking platform where Ubi enzymes assemble and access their SCP2-bound polyprenyl substrates.</text>
</comment>
<name>A0A7W9WZX8_9BURK</name>
<dbReference type="GO" id="GO:0006744">
    <property type="term" value="P:ubiquinone biosynthetic process"/>
    <property type="evidence" value="ECO:0007669"/>
    <property type="project" value="UniProtKB-UniRule"/>
</dbReference>
<evidence type="ECO:0000256" key="2">
    <source>
        <dbReference type="SAM" id="MobiDB-lite"/>
    </source>
</evidence>